<dbReference type="Gene3D" id="3.90.230.10">
    <property type="entry name" value="Creatinase/methionine aminopeptidase superfamily"/>
    <property type="match status" value="1"/>
</dbReference>
<keyword evidence="2" id="KW-0645">Protease</keyword>
<organism evidence="2 3">
    <name type="scientific">Jiangella asiatica</name>
    <dbReference type="NCBI Taxonomy" id="2530372"/>
    <lineage>
        <taxon>Bacteria</taxon>
        <taxon>Bacillati</taxon>
        <taxon>Actinomycetota</taxon>
        <taxon>Actinomycetes</taxon>
        <taxon>Jiangellales</taxon>
        <taxon>Jiangellaceae</taxon>
        <taxon>Jiangella</taxon>
    </lineage>
</organism>
<dbReference type="InterPro" id="IPR050659">
    <property type="entry name" value="Peptidase_M24B"/>
</dbReference>
<dbReference type="Pfam" id="PF00557">
    <property type="entry name" value="Peptidase_M24"/>
    <property type="match status" value="1"/>
</dbReference>
<dbReference type="SUPFAM" id="SSF55920">
    <property type="entry name" value="Creatinase/aminopeptidase"/>
    <property type="match status" value="1"/>
</dbReference>
<dbReference type="SUPFAM" id="SSF53092">
    <property type="entry name" value="Creatinase/prolidase N-terminal domain"/>
    <property type="match status" value="1"/>
</dbReference>
<dbReference type="PANTHER" id="PTHR46112">
    <property type="entry name" value="AMINOPEPTIDASE"/>
    <property type="match status" value="1"/>
</dbReference>
<dbReference type="CDD" id="cd01066">
    <property type="entry name" value="APP_MetAP"/>
    <property type="match status" value="1"/>
</dbReference>
<keyword evidence="3" id="KW-1185">Reference proteome</keyword>
<sequence length="439" mass="48463">MSIRTYGPNAVDWEERIDLDRLRRERLDRLRAALDRSDLGALLAFDFANIRYMTSTHIGTWAIDKLIRFALLPRGGEPIVWDFGSAARHHQLYNPWLEGTQRARAGISTLRGAFHPDAGIADDVAAKIARVLADHGLQDDPVGVDLAEMPVLAALAAQKVDVVDGQQVFLDARRIKTPDEIALLAQAASMVDAAYDELYGFLRPGVRENECVGVVSKVLYDLGSEYVEGVNAISGERCSPHPHVYSDRALRPGDPAFFDILHSYNGYRTCYYRTFAVGSASPAQRDAYTRCREFIDHAIASVKPGATTADIVSLWPRAEEFGFADEEAAFALQYGHGVGLSIWEKPIFSRLVSLDHPEVLEEGMVFALETYWPAADGWSAARIEEEVVVTADGCEVITKFPAEELLVAGRTYWTVGGPLNSLRESQSHLNTPAGSRSRP</sequence>
<dbReference type="GO" id="GO:0004177">
    <property type="term" value="F:aminopeptidase activity"/>
    <property type="evidence" value="ECO:0007669"/>
    <property type="project" value="UniProtKB-KW"/>
</dbReference>
<proteinExistence type="predicted"/>
<dbReference type="Gene3D" id="3.40.350.10">
    <property type="entry name" value="Creatinase/prolidase N-terminal domain"/>
    <property type="match status" value="1"/>
</dbReference>
<evidence type="ECO:0000313" key="3">
    <source>
        <dbReference type="Proteomes" id="UP000294739"/>
    </source>
</evidence>
<reference evidence="2 3" key="1">
    <citation type="submission" date="2019-03" db="EMBL/GenBank/DDBJ databases">
        <title>Draft genome sequences of novel Actinobacteria.</title>
        <authorList>
            <person name="Sahin N."/>
            <person name="Ay H."/>
            <person name="Saygin H."/>
        </authorList>
    </citation>
    <scope>NUCLEOTIDE SEQUENCE [LARGE SCALE GENOMIC DNA]</scope>
    <source>
        <strain evidence="2 3">5K138</strain>
    </source>
</reference>
<keyword evidence="2" id="KW-0378">Hydrolase</keyword>
<comment type="caution">
    <text evidence="2">The sequence shown here is derived from an EMBL/GenBank/DDBJ whole genome shotgun (WGS) entry which is preliminary data.</text>
</comment>
<dbReference type="InParanoid" id="A0A4R5CUR5"/>
<accession>A0A4R5CUR5</accession>
<dbReference type="InterPro" id="IPR000994">
    <property type="entry name" value="Pept_M24"/>
</dbReference>
<dbReference type="PANTHER" id="PTHR46112:SF2">
    <property type="entry name" value="XAA-PRO AMINOPEPTIDASE P-RELATED"/>
    <property type="match status" value="1"/>
</dbReference>
<dbReference type="RefSeq" id="WP_131898618.1">
    <property type="nucleotide sequence ID" value="NZ_SMKZ01000037.1"/>
</dbReference>
<keyword evidence="2" id="KW-0031">Aminopeptidase</keyword>
<dbReference type="AlphaFoldDB" id="A0A4R5CUR5"/>
<feature type="domain" description="Peptidase M24" evidence="1">
    <location>
        <begin position="183"/>
        <end position="391"/>
    </location>
</feature>
<gene>
    <name evidence="2" type="ORF">E1269_22205</name>
</gene>
<dbReference type="InterPro" id="IPR029149">
    <property type="entry name" value="Creatin/AminoP/Spt16_N"/>
</dbReference>
<dbReference type="InterPro" id="IPR036005">
    <property type="entry name" value="Creatinase/aminopeptidase-like"/>
</dbReference>
<name>A0A4R5CUR5_9ACTN</name>
<dbReference type="EMBL" id="SMKZ01000037">
    <property type="protein sequence ID" value="TDE02234.1"/>
    <property type="molecule type" value="Genomic_DNA"/>
</dbReference>
<evidence type="ECO:0000259" key="1">
    <source>
        <dbReference type="Pfam" id="PF00557"/>
    </source>
</evidence>
<dbReference type="OrthoDB" id="9806388at2"/>
<evidence type="ECO:0000313" key="2">
    <source>
        <dbReference type="EMBL" id="TDE02234.1"/>
    </source>
</evidence>
<dbReference type="Proteomes" id="UP000294739">
    <property type="component" value="Unassembled WGS sequence"/>
</dbReference>
<protein>
    <submittedName>
        <fullName evidence="2">Aminopeptidase P family protein</fullName>
    </submittedName>
</protein>